<evidence type="ECO:0000256" key="6">
    <source>
        <dbReference type="SAM" id="MobiDB-lite"/>
    </source>
</evidence>
<evidence type="ECO:0000313" key="9">
    <source>
        <dbReference type="Proteomes" id="UP000249524"/>
    </source>
</evidence>
<feature type="transmembrane region" description="Helical" evidence="7">
    <location>
        <begin position="12"/>
        <end position="30"/>
    </location>
</feature>
<comment type="subcellular location">
    <subcellularLocation>
        <location evidence="1">Membrane</location>
        <topology evidence="1">Multi-pass membrane protein</topology>
    </subcellularLocation>
</comment>
<evidence type="ECO:0000256" key="3">
    <source>
        <dbReference type="ARBA" id="ARBA00022692"/>
    </source>
</evidence>
<keyword evidence="9" id="KW-1185">Reference proteome</keyword>
<reference evidence="8 9" key="1">
    <citation type="submission" date="2018-05" db="EMBL/GenBank/DDBJ databases">
        <authorList>
            <person name="Lanie J.A."/>
            <person name="Ng W.-L."/>
            <person name="Kazmierczak K.M."/>
            <person name="Andrzejewski T.M."/>
            <person name="Davidsen T.M."/>
            <person name="Wayne K.J."/>
            <person name="Tettelin H."/>
            <person name="Glass J.I."/>
            <person name="Rusch D."/>
            <person name="Podicherti R."/>
            <person name="Tsui H.-C.T."/>
            <person name="Winkler M.E."/>
        </authorList>
    </citation>
    <scope>NUCLEOTIDE SEQUENCE [LARGE SCALE GENOMIC DNA]</scope>
    <source>
        <strain evidence="8 9">BUT-10</strain>
    </source>
</reference>
<keyword evidence="3 7" id="KW-0812">Transmembrane</keyword>
<dbReference type="GO" id="GO:0055085">
    <property type="term" value="P:transmembrane transport"/>
    <property type="evidence" value="ECO:0007669"/>
    <property type="project" value="TreeGrafter"/>
</dbReference>
<dbReference type="InterPro" id="IPR002549">
    <property type="entry name" value="AI-2E-like"/>
</dbReference>
<keyword evidence="5 7" id="KW-0472">Membrane</keyword>
<evidence type="ECO:0000256" key="7">
    <source>
        <dbReference type="SAM" id="Phobius"/>
    </source>
</evidence>
<dbReference type="OrthoDB" id="9799225at2"/>
<protein>
    <submittedName>
        <fullName evidence="8">AI-2E family transporter</fullName>
    </submittedName>
</protein>
<keyword evidence="4 7" id="KW-1133">Transmembrane helix</keyword>
<accession>A0A328BK35</accession>
<feature type="transmembrane region" description="Helical" evidence="7">
    <location>
        <begin position="300"/>
        <end position="326"/>
    </location>
</feature>
<proteinExistence type="inferred from homology"/>
<gene>
    <name evidence="8" type="ORF">DJ019_05270</name>
</gene>
<dbReference type="RefSeq" id="WP_111274948.1">
    <property type="nucleotide sequence ID" value="NZ_QFYS01000002.1"/>
</dbReference>
<dbReference type="EMBL" id="QFYS01000002">
    <property type="protein sequence ID" value="RAK67337.1"/>
    <property type="molecule type" value="Genomic_DNA"/>
</dbReference>
<dbReference type="PANTHER" id="PTHR21716:SF64">
    <property type="entry name" value="AI-2 TRANSPORT PROTEIN TQSA"/>
    <property type="match status" value="1"/>
</dbReference>
<evidence type="ECO:0000313" key="8">
    <source>
        <dbReference type="EMBL" id="RAK67337.1"/>
    </source>
</evidence>
<feature type="transmembrane region" description="Helical" evidence="7">
    <location>
        <begin position="65"/>
        <end position="85"/>
    </location>
</feature>
<feature type="transmembrane region" description="Helical" evidence="7">
    <location>
        <begin position="141"/>
        <end position="160"/>
    </location>
</feature>
<feature type="transmembrane region" description="Helical" evidence="7">
    <location>
        <begin position="196"/>
        <end position="218"/>
    </location>
</feature>
<evidence type="ECO:0000256" key="2">
    <source>
        <dbReference type="ARBA" id="ARBA00009773"/>
    </source>
</evidence>
<evidence type="ECO:0000256" key="1">
    <source>
        <dbReference type="ARBA" id="ARBA00004141"/>
    </source>
</evidence>
<comment type="caution">
    <text evidence="8">The sequence shown here is derived from an EMBL/GenBank/DDBJ whole genome shotgun (WGS) entry which is preliminary data.</text>
</comment>
<dbReference type="AlphaFoldDB" id="A0A328BK35"/>
<feature type="compositionally biased region" description="Basic residues" evidence="6">
    <location>
        <begin position="370"/>
        <end position="382"/>
    </location>
</feature>
<dbReference type="Proteomes" id="UP000249524">
    <property type="component" value="Unassembled WGS sequence"/>
</dbReference>
<dbReference type="Pfam" id="PF01594">
    <property type="entry name" value="AI-2E_transport"/>
    <property type="match status" value="1"/>
</dbReference>
<evidence type="ECO:0000256" key="4">
    <source>
        <dbReference type="ARBA" id="ARBA00022989"/>
    </source>
</evidence>
<name>A0A328BK35_9CAUL</name>
<comment type="similarity">
    <text evidence="2">Belongs to the autoinducer-2 exporter (AI-2E) (TC 2.A.86) family.</text>
</comment>
<dbReference type="GO" id="GO:0016020">
    <property type="term" value="C:membrane"/>
    <property type="evidence" value="ECO:0007669"/>
    <property type="project" value="UniProtKB-SubCell"/>
</dbReference>
<organism evidence="8 9">
    <name type="scientific">Phenylobacterium kunshanense</name>
    <dbReference type="NCBI Taxonomy" id="1445034"/>
    <lineage>
        <taxon>Bacteria</taxon>
        <taxon>Pseudomonadati</taxon>
        <taxon>Pseudomonadota</taxon>
        <taxon>Alphaproteobacteria</taxon>
        <taxon>Caulobacterales</taxon>
        <taxon>Caulobacteraceae</taxon>
        <taxon>Phenylobacterium</taxon>
    </lineage>
</organism>
<feature type="transmembrane region" description="Helical" evidence="7">
    <location>
        <begin position="259"/>
        <end position="280"/>
    </location>
</feature>
<feature type="region of interest" description="Disordered" evidence="6">
    <location>
        <begin position="341"/>
        <end position="382"/>
    </location>
</feature>
<sequence length="382" mass="40623">MPAPAADPVSRNALVILATIAAGAVLFWLSDILTPLALAMFLAVMIDGFARVLQARLPGVSRRAAVPLAVVLSVAIFGGAAFFVADNATNFATQLVAYAPKLNGIIARLAGMVGMDVPPTITQLIQQADPASHLGQVARGLQTFASTAAFVLVYLGFILASRRGWERKAVSLFGARDERQEAVAAFLRIRNGVEQYLWVQTVTGLMIAVASWIAMAAVGLDNAVFWAILIFIASYIPVVGGIVAVALPPIFAILQFDTLWQAVVLFGVLQAITMFVGNIIQPRMQGRSLNMDPIVLLLALAFWSAVWGLPGAFLSTPLTTVMMVILAQFPGTRWIAVLLSEDGDPGPSRDISPDTTPDQGPSPPPASRPAAKRRSKNLRSGT</sequence>
<feature type="transmembrane region" description="Helical" evidence="7">
    <location>
        <begin position="36"/>
        <end position="53"/>
    </location>
</feature>
<dbReference type="PANTHER" id="PTHR21716">
    <property type="entry name" value="TRANSMEMBRANE PROTEIN"/>
    <property type="match status" value="1"/>
</dbReference>
<feature type="transmembrane region" description="Helical" evidence="7">
    <location>
        <begin position="224"/>
        <end position="247"/>
    </location>
</feature>
<evidence type="ECO:0000256" key="5">
    <source>
        <dbReference type="ARBA" id="ARBA00023136"/>
    </source>
</evidence>